<evidence type="ECO:0000256" key="1">
    <source>
        <dbReference type="SAM" id="Phobius"/>
    </source>
</evidence>
<name>A0A1X1FFF0_9LACO</name>
<dbReference type="STRING" id="152331.FAM21731_01168"/>
<dbReference type="EMBL" id="MSBD01000024">
    <property type="protein sequence ID" value="ORN30106.1"/>
    <property type="molecule type" value="Genomic_DNA"/>
</dbReference>
<dbReference type="Proteomes" id="UP000193009">
    <property type="component" value="Unassembled WGS sequence"/>
</dbReference>
<keyword evidence="3" id="KW-1185">Reference proteome</keyword>
<sequence>MNFWPLIWSCLFISLFSTGGFGILNVFNICCKKDAEARFSVAIQRKISRMYIMVPALNEENEIVATVDRLLRVTILIGMALIFLVVEVQSRYQVAFYLPWLILSALGMDEVTPQISLNHGKECLLNSHSTEMSSQNKF</sequence>
<proteinExistence type="predicted"/>
<comment type="caution">
    <text evidence="2">The sequence shown here is derived from an EMBL/GenBank/DDBJ whole genome shotgun (WGS) entry which is preliminary data.</text>
</comment>
<protein>
    <submittedName>
        <fullName evidence="2">Uncharacterized protein</fullName>
    </submittedName>
</protein>
<keyword evidence="1" id="KW-0812">Transmembrane</keyword>
<dbReference type="RefSeq" id="WP_057909868.1">
    <property type="nucleotide sequence ID" value="NZ_CP050493.1"/>
</dbReference>
<accession>A0A1X1FFF0</accession>
<dbReference type="AlphaFoldDB" id="A0A1X1FFF0"/>
<feature type="transmembrane region" description="Helical" evidence="1">
    <location>
        <begin position="70"/>
        <end position="88"/>
    </location>
</feature>
<keyword evidence="1" id="KW-1133">Transmembrane helix</keyword>
<evidence type="ECO:0000313" key="3">
    <source>
        <dbReference type="Proteomes" id="UP000193009"/>
    </source>
</evidence>
<evidence type="ECO:0000313" key="2">
    <source>
        <dbReference type="EMBL" id="ORN30106.1"/>
    </source>
</evidence>
<reference evidence="2 3" key="1">
    <citation type="journal article" date="2017" name="Front. Microbiol.">
        <title>The Histidine Decarboxylase Gene Cluster of Lactobacillus parabuchneri Was Gained by Horizontal Gene Transfer and Is Mobile within the Species.</title>
        <authorList>
            <person name="Wuthrich D."/>
            <person name="Berthoud H."/>
            <person name="Wechsler D."/>
            <person name="Eugster E."/>
            <person name="Irmler S."/>
            <person name="Bruggmann R."/>
        </authorList>
    </citation>
    <scope>NUCLEOTIDE SEQUENCE [LARGE SCALE GENOMIC DNA]</scope>
    <source>
        <strain evidence="2 3">FAM23169</strain>
    </source>
</reference>
<feature type="transmembrane region" description="Helical" evidence="1">
    <location>
        <begin position="6"/>
        <end position="30"/>
    </location>
</feature>
<gene>
    <name evidence="2" type="ORF">FAM23169_01121</name>
</gene>
<organism evidence="2 3">
    <name type="scientific">Lentilactobacillus parabuchneri</name>
    <dbReference type="NCBI Taxonomy" id="152331"/>
    <lineage>
        <taxon>Bacteria</taxon>
        <taxon>Bacillati</taxon>
        <taxon>Bacillota</taxon>
        <taxon>Bacilli</taxon>
        <taxon>Lactobacillales</taxon>
        <taxon>Lactobacillaceae</taxon>
        <taxon>Lentilactobacillus</taxon>
    </lineage>
</organism>
<keyword evidence="1" id="KW-0472">Membrane</keyword>
<dbReference type="GeneID" id="69802935"/>